<evidence type="ECO:0000313" key="14">
    <source>
        <dbReference type="EMBL" id="EAH1615502.1"/>
    </source>
</evidence>
<evidence type="ECO:0000313" key="22">
    <source>
        <dbReference type="Proteomes" id="UP000335978"/>
    </source>
</evidence>
<dbReference type="Proteomes" id="UP000413786">
    <property type="component" value="Unassembled WGS sequence"/>
</dbReference>
<dbReference type="EMBL" id="AAAQVA010000004">
    <property type="protein sequence ID" value="EAE1632272.1"/>
    <property type="molecule type" value="Genomic_DNA"/>
</dbReference>
<reference evidence="21" key="4">
    <citation type="submission" date="2019-10" db="EMBL/GenBank/DDBJ databases">
        <authorList>
            <consortium name="NCBI Pathogen Detection Project"/>
        </authorList>
    </citation>
    <scope>NUCLEOTIDE SEQUENCE</scope>
    <source>
        <strain evidence="21">Sam_F526FDD3-C0F7-43DB-B204-E231FEF9C926</strain>
    </source>
</reference>
<dbReference type="EMBL" id="AAAQOE010000001">
    <property type="protein sequence ID" value="EAE1095619.1"/>
    <property type="molecule type" value="Genomic_DNA"/>
</dbReference>
<reference evidence="34 35" key="3">
    <citation type="submission" date="2019-04" db="EMBL/GenBank/DDBJ databases">
        <authorList>
            <person name="Ashton P.M."/>
            <person name="Dallman T."/>
            <person name="Nair S."/>
            <person name="De Pinna E."/>
            <person name="Peters T."/>
            <person name="Grant K."/>
        </authorList>
    </citation>
    <scope>NUCLEOTIDE SEQUENCE [LARGE SCALE GENOMIC DNA]</scope>
    <source>
        <strain evidence="13 38">406731</strain>
        <strain evidence="11 37">429821</strain>
        <strain evidence="14 35">562417</strain>
        <strain evidence="15 36">562428</strain>
        <strain evidence="12 34">563356</strain>
        <strain evidence="2 30">688377</strain>
        <strain evidence="18 32">760311</strain>
        <strain evidence="20 31">883775</strain>
        <strain evidence="7">RL15000161</strain>
        <strain evidence="8">RL15000271</strain>
        <strain evidence="9">RL15000440</strain>
    </source>
</reference>
<sequence length="81" mass="9111">MNLLNNLRHLNARELAGKPKSFGLVQPKSVIFIQGDNKAPIFPMLSLAIPTPPEIQLTQTNETGRMPWRNHSLLKKRLLVG</sequence>
<evidence type="ECO:0000313" key="30">
    <source>
        <dbReference type="Proteomes" id="UP000413786"/>
    </source>
</evidence>
<evidence type="ECO:0000313" key="10">
    <source>
        <dbReference type="EMBL" id="EAG0993001.1"/>
    </source>
</evidence>
<dbReference type="EMBL" id="AAAICE010000001">
    <property type="protein sequence ID" value="EAC3880655.1"/>
    <property type="molecule type" value="Genomic_DNA"/>
</dbReference>
<dbReference type="EMBL" id="AAAJCR010000003">
    <property type="protein sequence ID" value="EAC5948784.1"/>
    <property type="molecule type" value="Genomic_DNA"/>
</dbReference>
<dbReference type="EMBL" id="AAISWI010000010">
    <property type="protein sequence ID" value="ECH7211848.1"/>
    <property type="molecule type" value="Genomic_DNA"/>
</dbReference>
<evidence type="ECO:0000313" key="27">
    <source>
        <dbReference type="Proteomes" id="UP000371553"/>
    </source>
</evidence>
<evidence type="ECO:0000313" key="16">
    <source>
        <dbReference type="EMBL" id="EAK9428082.1"/>
    </source>
</evidence>
<dbReference type="EMBL" id="DAAEQL010000002">
    <property type="protein sequence ID" value="HAA8489602.1"/>
    <property type="molecule type" value="Genomic_DNA"/>
</dbReference>
<dbReference type="EMBL" id="AAMGHX010000001">
    <property type="protein sequence ID" value="EDH0840690.1"/>
    <property type="molecule type" value="Genomic_DNA"/>
</dbReference>
<dbReference type="Proteomes" id="UP000383365">
    <property type="component" value="Unassembled WGS sequence"/>
</dbReference>
<evidence type="ECO:0000313" key="33">
    <source>
        <dbReference type="Proteomes" id="UP000484022"/>
    </source>
</evidence>
<evidence type="ECO:0000313" key="1">
    <source>
        <dbReference type="EMBL" id="EAC3880655.1"/>
    </source>
</evidence>
<dbReference type="EMBL" id="AAARIE010000005">
    <property type="protein sequence ID" value="EAE2659831.1"/>
    <property type="molecule type" value="Genomic_DNA"/>
</dbReference>
<reference evidence="21 39" key="1">
    <citation type="journal article" date="2018" name="Genome Biol.">
        <title>SKESA: strategic k-mer extension for scrupulous assemblies.</title>
        <authorList>
            <person name="Souvorov A."/>
            <person name="Agarwala R."/>
            <person name="Lipman D.J."/>
        </authorList>
    </citation>
    <scope>NUCLEOTIDE SEQUENCE [LARGE SCALE GENOMIC DNA]</scope>
    <source>
        <strain evidence="21">Sam_F526FDD3-C0F7-43DB-B204-E231FEF9C926</strain>
    </source>
</reference>
<evidence type="ECO:0000313" key="11">
    <source>
        <dbReference type="EMBL" id="EAG9857335.1"/>
    </source>
</evidence>
<evidence type="ECO:0000313" key="25">
    <source>
        <dbReference type="Proteomes" id="UP000356407"/>
    </source>
</evidence>
<evidence type="ECO:0000313" key="23">
    <source>
        <dbReference type="Proteomes" id="UP000352246"/>
    </source>
</evidence>
<evidence type="ECO:0000313" key="19">
    <source>
        <dbReference type="EMBL" id="EDH0840690.1"/>
    </source>
</evidence>
<evidence type="ECO:0000313" key="6">
    <source>
        <dbReference type="EMBL" id="EAE1632272.1"/>
    </source>
</evidence>
<dbReference type="Proteomes" id="UP000378540">
    <property type="component" value="Unassembled WGS sequence"/>
</dbReference>
<evidence type="ECO:0000313" key="17">
    <source>
        <dbReference type="EMBL" id="ECH7211848.1"/>
    </source>
</evidence>
<dbReference type="Proteomes" id="UP000484022">
    <property type="component" value="Unassembled WGS sequence"/>
</dbReference>
<dbReference type="Proteomes" id="UP000470497">
    <property type="component" value="Unassembled WGS sequence"/>
</dbReference>
<dbReference type="Proteomes" id="UP000529135">
    <property type="component" value="Unassembled WGS sequence"/>
</dbReference>
<evidence type="ECO:0000313" key="26">
    <source>
        <dbReference type="Proteomes" id="UP000368805"/>
    </source>
</evidence>
<evidence type="ECO:0000313" key="20">
    <source>
        <dbReference type="EMBL" id="EDP8410249.1"/>
    </source>
</evidence>
<evidence type="ECO:0000313" key="8">
    <source>
        <dbReference type="EMBL" id="EAE2896344.1"/>
    </source>
</evidence>
<evidence type="ECO:0000313" key="38">
    <source>
        <dbReference type="Proteomes" id="UP000566597"/>
    </source>
</evidence>
<proteinExistence type="predicted"/>
<evidence type="ECO:0000313" key="4">
    <source>
        <dbReference type="EMBL" id="EAD8144867.1"/>
    </source>
</evidence>
<evidence type="ECO:0000313" key="37">
    <source>
        <dbReference type="Proteomes" id="UP000548826"/>
    </source>
</evidence>
<dbReference type="Proteomes" id="UP000332711">
    <property type="component" value="Unassembled WGS sequence"/>
</dbReference>
<evidence type="ECO:0000313" key="9">
    <source>
        <dbReference type="EMBL" id="EAE5604729.1"/>
    </source>
</evidence>
<dbReference type="Proteomes" id="UP000352246">
    <property type="component" value="Unassembled WGS sequence"/>
</dbReference>
<accession>A0A418S0H8</accession>
<dbReference type="EMBL" id="AANOZB010000004">
    <property type="protein sequence ID" value="EDP8410249.1"/>
    <property type="molecule type" value="Genomic_DNA"/>
</dbReference>
<reference evidence="24 26" key="2">
    <citation type="submission" date="2018-06" db="EMBL/GenBank/DDBJ databases">
        <authorList>
            <consortium name="GenomeTrakr: Next Generation Sequencing Network for Food Pathogen Tracability"/>
        </authorList>
    </citation>
    <scope>NUCLEOTIDE SEQUENCE [LARGE SCALE GENOMIC DNA]</scope>
    <source>
        <strain evidence="10 29">ARS-CC9329</strain>
        <strain evidence="1 25">CFSAN060999</strain>
        <strain evidence="19 22">CFSAN085184</strain>
        <strain evidence="6 26">FDA00006304</strain>
        <strain evidence="3 28">FDA00009539</strain>
        <strain evidence="16">FDA00014181</strain>
        <strain evidence="17 23">FDA00014472</strain>
        <strain evidence="33">FDA1077646-S145-002</strain>
        <strain evidence="5 24">FLAG-78586</strain>
        <strain evidence="4 27">NYAG13B12507-5</strain>
    </source>
</reference>
<evidence type="ECO:0000313" key="5">
    <source>
        <dbReference type="EMBL" id="EAE1095619.1"/>
    </source>
</evidence>
<evidence type="ECO:0000313" key="18">
    <source>
        <dbReference type="EMBL" id="ECL0131407.1"/>
    </source>
</evidence>
<evidence type="ECO:0000313" key="34">
    <source>
        <dbReference type="Proteomes" id="UP000517258"/>
    </source>
</evidence>
<dbReference type="Proteomes" id="UP000517258">
    <property type="component" value="Unassembled WGS sequence"/>
</dbReference>
<evidence type="ECO:0000313" key="36">
    <source>
        <dbReference type="Proteomes" id="UP000529135"/>
    </source>
</evidence>
<evidence type="ECO:0000313" key="28">
    <source>
        <dbReference type="Proteomes" id="UP000378540"/>
    </source>
</evidence>
<evidence type="ECO:0000313" key="7">
    <source>
        <dbReference type="EMBL" id="EAE2659831.1"/>
    </source>
</evidence>
<dbReference type="Proteomes" id="UP000355989">
    <property type="component" value="Unassembled WGS sequence"/>
</dbReference>
<evidence type="ECO:0000313" key="12">
    <source>
        <dbReference type="EMBL" id="EAH0218647.1"/>
    </source>
</evidence>
<dbReference type="EMBL" id="AAJEKY010000005">
    <property type="protein sequence ID" value="ECL0131407.1"/>
    <property type="molecule type" value="Genomic_DNA"/>
</dbReference>
<dbReference type="Proteomes" id="UP000566597">
    <property type="component" value="Unassembled WGS sequence"/>
</dbReference>
<dbReference type="EMBL" id="AABFMV010000005">
    <property type="protein sequence ID" value="EAH1615502.1"/>
    <property type="molecule type" value="Genomic_DNA"/>
</dbReference>
<dbReference type="Proteomes" id="UP000478945">
    <property type="component" value="Unassembled WGS sequence"/>
</dbReference>
<dbReference type="EMBL" id="AACKFB010000010">
    <property type="protein sequence ID" value="EAK9428082.1"/>
    <property type="molecule type" value="Genomic_DNA"/>
</dbReference>
<dbReference type="EMBL" id="AABGFX010000020">
    <property type="protein sequence ID" value="EAH3128622.1"/>
    <property type="molecule type" value="Genomic_DNA"/>
</dbReference>
<evidence type="ECO:0000313" key="21">
    <source>
        <dbReference type="EMBL" id="HAA8489602.1"/>
    </source>
</evidence>
<gene>
    <name evidence="10" type="ORF">A3R20_00050</name>
    <name evidence="3" type="ORF">AP104_05240</name>
    <name evidence="5" type="ORF">APD94_06590</name>
    <name evidence="6" type="ORF">ARR48_10765</name>
    <name evidence="1" type="ORF">B4X68_01360</name>
    <name evidence="4" type="ORF">CD20_02160</name>
    <name evidence="14" type="ORF">D4271_08790</name>
    <name evidence="11" type="ORF">D4C60_10055</name>
    <name evidence="12" type="ORF">D4D89_09995</name>
    <name evidence="13" type="ORF">D4U23_11115</name>
    <name evidence="15" type="ORF">D5M70_15050</name>
    <name evidence="2" type="ORF">E0I39_10060</name>
    <name evidence="7" type="ORF">E1V33_06650</name>
    <name evidence="8" type="ORF">E1W43_00055</name>
    <name evidence="9" type="ORF">E1X78_11505</name>
    <name evidence="16" type="ORF">FC284_06990</name>
    <name evidence="18" type="ORF">FJU19_09900</name>
    <name evidence="17" type="ORF">FPL45_10955</name>
    <name evidence="20" type="ORF">G3R95_001811</name>
    <name evidence="19" type="ORF">GCV64_06235</name>
    <name evidence="21" type="ORF">GHO09_03740</name>
</gene>
<comment type="caution">
    <text evidence="11">The sequence shown here is derived from an EMBL/GenBank/DDBJ whole genome shotgun (WGS) entry which is preliminary data.</text>
</comment>
<evidence type="ECO:0000313" key="35">
    <source>
        <dbReference type="Proteomes" id="UP000525068"/>
    </source>
</evidence>
<dbReference type="EMBL" id="AABEVT010000005">
    <property type="protein sequence ID" value="EAH0252940.1"/>
    <property type="molecule type" value="Genomic_DNA"/>
</dbReference>
<dbReference type="Proteomes" id="UP000548826">
    <property type="component" value="Unassembled WGS sequence"/>
</dbReference>
<dbReference type="EMBL" id="AAAPCR010000001">
    <property type="protein sequence ID" value="EAD8144867.1"/>
    <property type="molecule type" value="Genomic_DNA"/>
</dbReference>
<dbReference type="Proteomes" id="UP000371553">
    <property type="component" value="Unassembled WGS sequence"/>
</dbReference>
<evidence type="ECO:0000313" key="13">
    <source>
        <dbReference type="EMBL" id="EAH0252940.1"/>
    </source>
</evidence>
<dbReference type="AlphaFoldDB" id="A0A418S0H8"/>
<dbReference type="EMBL" id="AAAIJX010000005">
    <property type="protein sequence ID" value="EAC4483234.1"/>
    <property type="molecule type" value="Genomic_DNA"/>
</dbReference>
<dbReference type="EMBL" id="AAARLF010000001">
    <property type="protein sequence ID" value="EAE2896344.1"/>
    <property type="molecule type" value="Genomic_DNA"/>
</dbReference>
<dbReference type="EMBL" id="AAASTI010000006">
    <property type="protein sequence ID" value="EAE5604729.1"/>
    <property type="molecule type" value="Genomic_DNA"/>
</dbReference>
<dbReference type="Proteomes" id="UP000525068">
    <property type="component" value="Unassembled WGS sequence"/>
</dbReference>
<name>A0A418S0H8_LISMN</name>
<dbReference type="Proteomes" id="UP000406081">
    <property type="component" value="Unassembled WGS sequence"/>
</dbReference>
<dbReference type="EMBL" id="AABEVI010000005">
    <property type="protein sequence ID" value="EAH0218647.1"/>
    <property type="molecule type" value="Genomic_DNA"/>
</dbReference>
<dbReference type="EMBL" id="AABEQV010000005">
    <property type="protein sequence ID" value="EAG9857335.1"/>
    <property type="molecule type" value="Genomic_DNA"/>
</dbReference>
<organism evidence="11 37">
    <name type="scientific">Listeria monocytogenes</name>
    <dbReference type="NCBI Taxonomy" id="1639"/>
    <lineage>
        <taxon>Bacteria</taxon>
        <taxon>Bacillati</taxon>
        <taxon>Bacillota</taxon>
        <taxon>Bacilli</taxon>
        <taxon>Bacillales</taxon>
        <taxon>Listeriaceae</taxon>
        <taxon>Listeria</taxon>
    </lineage>
</organism>
<evidence type="ECO:0000313" key="31">
    <source>
        <dbReference type="Proteomes" id="UP000470497"/>
    </source>
</evidence>
<dbReference type="Proteomes" id="UP000401273">
    <property type="component" value="Unassembled WGS sequence"/>
</dbReference>
<dbReference type="EMBL" id="AABAIH010000001">
    <property type="protein sequence ID" value="EAG0993001.1"/>
    <property type="molecule type" value="Genomic_DNA"/>
</dbReference>
<dbReference type="Proteomes" id="UP000335978">
    <property type="component" value="Unassembled WGS sequence"/>
</dbReference>
<evidence type="ECO:0000313" key="15">
    <source>
        <dbReference type="EMBL" id="EAH3128622.1"/>
    </source>
</evidence>
<dbReference type="Proteomes" id="UP000840567">
    <property type="component" value="Unassembled WGS sequence"/>
</dbReference>
<evidence type="ECO:0000313" key="3">
    <source>
        <dbReference type="EMBL" id="EAC5948784.1"/>
    </source>
</evidence>
<protein>
    <submittedName>
        <fullName evidence="11">Uncharacterized protein</fullName>
    </submittedName>
</protein>
<evidence type="ECO:0000313" key="39">
    <source>
        <dbReference type="Proteomes" id="UP000840567"/>
    </source>
</evidence>
<evidence type="ECO:0000313" key="24">
    <source>
        <dbReference type="Proteomes" id="UP000355989"/>
    </source>
</evidence>
<dbReference type="Proteomes" id="UP000356407">
    <property type="component" value="Unassembled WGS sequence"/>
</dbReference>
<evidence type="ECO:0000313" key="2">
    <source>
        <dbReference type="EMBL" id="EAC4483234.1"/>
    </source>
</evidence>
<evidence type="ECO:0000313" key="32">
    <source>
        <dbReference type="Proteomes" id="UP000478945"/>
    </source>
</evidence>
<dbReference type="Proteomes" id="UP000368805">
    <property type="component" value="Unassembled WGS sequence"/>
</dbReference>
<evidence type="ECO:0000313" key="29">
    <source>
        <dbReference type="Proteomes" id="UP000406081"/>
    </source>
</evidence>